<evidence type="ECO:0000313" key="17">
    <source>
        <dbReference type="Proteomes" id="UP000030764"/>
    </source>
</evidence>
<dbReference type="SMART" id="SM00184">
    <property type="entry name" value="RING"/>
    <property type="match status" value="1"/>
</dbReference>
<evidence type="ECO:0000256" key="12">
    <source>
        <dbReference type="SAM" id="MobiDB-lite"/>
    </source>
</evidence>
<dbReference type="Proteomes" id="UP000030764">
    <property type="component" value="Unassembled WGS sequence"/>
</dbReference>
<keyword evidence="8" id="KW-0833">Ubl conjugation pathway</keyword>
<dbReference type="InterPro" id="IPR027370">
    <property type="entry name" value="Znf-RING_euk"/>
</dbReference>
<feature type="compositionally biased region" description="Polar residues" evidence="12">
    <location>
        <begin position="18"/>
        <end position="29"/>
    </location>
</feature>
<sequence>MASSTSDSGLEHEPGNAQDESTTSPNGKSQPGEEANHARAFECNICLECARDPVLSECGHMFCWPCLYQWLEARPRNPICPVCKAAIGKDKITPVYGRGGCDSDPRQKGIPPRPQGRRTEPPRSAIPSFQIGGAEGSGFQLTLGIGAFPFTLFTSTFNFGDQRNQNGNYQGAQVDDQQLISRVFFWIAVLFLFWLIIA</sequence>
<dbReference type="InterPro" id="IPR013083">
    <property type="entry name" value="Znf_RING/FYVE/PHD"/>
</dbReference>
<evidence type="ECO:0000256" key="3">
    <source>
        <dbReference type="ARBA" id="ARBA00004906"/>
    </source>
</evidence>
<keyword evidence="13" id="KW-1133">Transmembrane helix</keyword>
<dbReference type="AlphaFoldDB" id="A0A085NJV1"/>
<keyword evidence="13" id="KW-0812">Transmembrane</keyword>
<keyword evidence="10 13" id="KW-0472">Membrane</keyword>
<dbReference type="Gene3D" id="3.30.40.10">
    <property type="entry name" value="Zinc/RING finger domain, C3HC4 (zinc finger)"/>
    <property type="match status" value="1"/>
</dbReference>
<dbReference type="GO" id="GO:0061630">
    <property type="term" value="F:ubiquitin protein ligase activity"/>
    <property type="evidence" value="ECO:0007669"/>
    <property type="project" value="UniProtKB-EC"/>
</dbReference>
<dbReference type="PANTHER" id="PTHR12313">
    <property type="entry name" value="E3 UBIQUITIN-PROTEIN LIGASE RNF5-RELATED"/>
    <property type="match status" value="1"/>
</dbReference>
<keyword evidence="9" id="KW-0862">Zinc</keyword>
<comment type="pathway">
    <text evidence="3">Protein modification; protein ubiquitination.</text>
</comment>
<keyword evidence="6" id="KW-0479">Metal-binding</keyword>
<evidence type="ECO:0000256" key="2">
    <source>
        <dbReference type="ARBA" id="ARBA00004308"/>
    </source>
</evidence>
<name>A0A085NJV1_9BILA</name>
<evidence type="ECO:0000256" key="7">
    <source>
        <dbReference type="ARBA" id="ARBA00022771"/>
    </source>
</evidence>
<dbReference type="GO" id="GO:0006511">
    <property type="term" value="P:ubiquitin-dependent protein catabolic process"/>
    <property type="evidence" value="ECO:0007669"/>
    <property type="project" value="InterPro"/>
</dbReference>
<feature type="non-terminal residue" evidence="16">
    <location>
        <position position="198"/>
    </location>
</feature>
<dbReference type="GO" id="GO:0016567">
    <property type="term" value="P:protein ubiquitination"/>
    <property type="evidence" value="ECO:0007669"/>
    <property type="project" value="UniProtKB-UniPathway"/>
</dbReference>
<feature type="transmembrane region" description="Helical" evidence="13">
    <location>
        <begin position="179"/>
        <end position="197"/>
    </location>
</feature>
<dbReference type="SUPFAM" id="SSF57850">
    <property type="entry name" value="RING/U-box"/>
    <property type="match status" value="1"/>
</dbReference>
<dbReference type="InterPro" id="IPR001841">
    <property type="entry name" value="Znf_RING"/>
</dbReference>
<dbReference type="EMBL" id="KL367493">
    <property type="protein sequence ID" value="KFD69747.1"/>
    <property type="molecule type" value="Genomic_DNA"/>
</dbReference>
<accession>A0A085NJV1</accession>
<dbReference type="PROSITE" id="PS50089">
    <property type="entry name" value="ZF_RING_2"/>
    <property type="match status" value="1"/>
</dbReference>
<gene>
    <name evidence="15" type="ORF">M513_09664</name>
    <name evidence="16" type="ORF">M514_09664</name>
</gene>
<dbReference type="GO" id="GO:0008270">
    <property type="term" value="F:zinc ion binding"/>
    <property type="evidence" value="ECO:0007669"/>
    <property type="project" value="UniProtKB-KW"/>
</dbReference>
<comment type="catalytic activity">
    <reaction evidence="1">
        <text>S-ubiquitinyl-[E2 ubiquitin-conjugating enzyme]-L-cysteine + [acceptor protein]-L-lysine = [E2 ubiquitin-conjugating enzyme]-L-cysteine + N(6)-ubiquitinyl-[acceptor protein]-L-lysine.</text>
        <dbReference type="EC" id="2.3.2.27"/>
    </reaction>
</comment>
<dbReference type="PROSITE" id="PS00518">
    <property type="entry name" value="ZF_RING_1"/>
    <property type="match status" value="1"/>
</dbReference>
<evidence type="ECO:0000256" key="1">
    <source>
        <dbReference type="ARBA" id="ARBA00000900"/>
    </source>
</evidence>
<dbReference type="InterPro" id="IPR017907">
    <property type="entry name" value="Znf_RING_CS"/>
</dbReference>
<evidence type="ECO:0000256" key="4">
    <source>
        <dbReference type="ARBA" id="ARBA00012483"/>
    </source>
</evidence>
<dbReference type="UniPathway" id="UPA00143"/>
<evidence type="ECO:0000313" key="15">
    <source>
        <dbReference type="EMBL" id="KFD49479.1"/>
    </source>
</evidence>
<evidence type="ECO:0000313" key="16">
    <source>
        <dbReference type="EMBL" id="KFD69747.1"/>
    </source>
</evidence>
<keyword evidence="5" id="KW-0808">Transferase</keyword>
<evidence type="ECO:0000256" key="8">
    <source>
        <dbReference type="ARBA" id="ARBA00022786"/>
    </source>
</evidence>
<dbReference type="InterPro" id="IPR045103">
    <property type="entry name" value="RNF5/RNF185-like"/>
</dbReference>
<evidence type="ECO:0000259" key="14">
    <source>
        <dbReference type="PROSITE" id="PS50089"/>
    </source>
</evidence>
<comment type="subcellular location">
    <subcellularLocation>
        <location evidence="2">Endomembrane system</location>
    </subcellularLocation>
</comment>
<reference evidence="16 17" key="1">
    <citation type="journal article" date="2014" name="Nat. Genet.">
        <title>Genome and transcriptome of the porcine whipworm Trichuris suis.</title>
        <authorList>
            <person name="Jex A.R."/>
            <person name="Nejsum P."/>
            <person name="Schwarz E.M."/>
            <person name="Hu L."/>
            <person name="Young N.D."/>
            <person name="Hall R.S."/>
            <person name="Korhonen P.K."/>
            <person name="Liao S."/>
            <person name="Thamsborg S."/>
            <person name="Xia J."/>
            <person name="Xu P."/>
            <person name="Wang S."/>
            <person name="Scheerlinck J.P."/>
            <person name="Hofmann A."/>
            <person name="Sternberg P.W."/>
            <person name="Wang J."/>
            <person name="Gasser R.B."/>
        </authorList>
    </citation>
    <scope>NUCLEOTIDE SEQUENCE [LARGE SCALE GENOMIC DNA]</scope>
    <source>
        <strain evidence="16">DCEP-RM93F</strain>
        <strain evidence="15">DCEP-RM93M</strain>
    </source>
</reference>
<evidence type="ECO:0000256" key="13">
    <source>
        <dbReference type="SAM" id="Phobius"/>
    </source>
</evidence>
<dbReference type="Pfam" id="PF13445">
    <property type="entry name" value="zf-RING_UBOX"/>
    <property type="match status" value="1"/>
</dbReference>
<organism evidence="16">
    <name type="scientific">Trichuris suis</name>
    <name type="common">pig whipworm</name>
    <dbReference type="NCBI Taxonomy" id="68888"/>
    <lineage>
        <taxon>Eukaryota</taxon>
        <taxon>Metazoa</taxon>
        <taxon>Ecdysozoa</taxon>
        <taxon>Nematoda</taxon>
        <taxon>Enoplea</taxon>
        <taxon>Dorylaimia</taxon>
        <taxon>Trichinellida</taxon>
        <taxon>Trichuridae</taxon>
        <taxon>Trichuris</taxon>
    </lineage>
</organism>
<dbReference type="GO" id="GO:0005783">
    <property type="term" value="C:endoplasmic reticulum"/>
    <property type="evidence" value="ECO:0007669"/>
    <property type="project" value="InterPro"/>
</dbReference>
<dbReference type="Proteomes" id="UP000030758">
    <property type="component" value="Unassembled WGS sequence"/>
</dbReference>
<dbReference type="EMBL" id="KL363270">
    <property type="protein sequence ID" value="KFD49479.1"/>
    <property type="molecule type" value="Genomic_DNA"/>
</dbReference>
<evidence type="ECO:0000256" key="10">
    <source>
        <dbReference type="ARBA" id="ARBA00023136"/>
    </source>
</evidence>
<protein>
    <recommendedName>
        <fullName evidence="4">RING-type E3 ubiquitin transferase</fullName>
        <ecNumber evidence="4">2.3.2.27</ecNumber>
    </recommendedName>
</protein>
<proteinExistence type="predicted"/>
<feature type="domain" description="RING-type" evidence="14">
    <location>
        <begin position="43"/>
        <end position="84"/>
    </location>
</feature>
<evidence type="ECO:0000256" key="11">
    <source>
        <dbReference type="PROSITE-ProRule" id="PRU00175"/>
    </source>
</evidence>
<feature type="region of interest" description="Disordered" evidence="12">
    <location>
        <begin position="1"/>
        <end position="33"/>
    </location>
</feature>
<keyword evidence="7 11" id="KW-0863">Zinc-finger</keyword>
<keyword evidence="17" id="KW-1185">Reference proteome</keyword>
<evidence type="ECO:0000256" key="5">
    <source>
        <dbReference type="ARBA" id="ARBA00022679"/>
    </source>
</evidence>
<feature type="region of interest" description="Disordered" evidence="12">
    <location>
        <begin position="97"/>
        <end position="125"/>
    </location>
</feature>
<evidence type="ECO:0000256" key="9">
    <source>
        <dbReference type="ARBA" id="ARBA00022833"/>
    </source>
</evidence>
<evidence type="ECO:0000256" key="6">
    <source>
        <dbReference type="ARBA" id="ARBA00022723"/>
    </source>
</evidence>
<dbReference type="EC" id="2.3.2.27" evidence="4"/>